<dbReference type="EMBL" id="QHHU01000028">
    <property type="protein sequence ID" value="RSM42719.1"/>
    <property type="molecule type" value="Genomic_DNA"/>
</dbReference>
<evidence type="ECO:0000259" key="1">
    <source>
        <dbReference type="Pfam" id="PF12770"/>
    </source>
</evidence>
<comment type="caution">
    <text evidence="2">The sequence shown here is derived from an EMBL/GenBank/DDBJ whole genome shotgun (WGS) entry which is preliminary data.</text>
</comment>
<dbReference type="Proteomes" id="UP000286716">
    <property type="component" value="Unassembled WGS sequence"/>
</dbReference>
<dbReference type="AlphaFoldDB" id="A0A428WI01"/>
<dbReference type="Pfam" id="PF12770">
    <property type="entry name" value="CHAT"/>
    <property type="match status" value="1"/>
</dbReference>
<keyword evidence="3" id="KW-1185">Reference proteome</keyword>
<proteinExistence type="predicted"/>
<sequence>MVGLTYDELRREGAFSLLGNLFPDQAKARGLLEDAGVGIGAVPPMAPSAPAEYWRTVCREIADGRHPTTLEKLLDAAIGWYPASAELKALRGRGRATSTLRVLCLLASPADTSRIRLEVEHRVLQEIARTSPRLEVTVLPATRTRDIVPGLLRAKPDILHFAGHGTAEGELVFEDDRGFARPVSAQVLAEVLDVVPPLLCVVLNSCYTGAYADVLAGRAEAVTGSRVPLGDRCAIAFTEGFYTGLAGGEELDVAYRAGLAQMRLSRCDTGKMCFRSGAGRAV</sequence>
<reference evidence="2 3" key="1">
    <citation type="submission" date="2018-05" db="EMBL/GenBank/DDBJ databases">
        <title>Evolution of GPA BGCs.</title>
        <authorList>
            <person name="Waglechner N."/>
            <person name="Wright G.D."/>
        </authorList>
    </citation>
    <scope>NUCLEOTIDE SEQUENCE [LARGE SCALE GENOMIC DNA]</scope>
    <source>
        <strain evidence="2 3">DSM 5908</strain>
    </source>
</reference>
<dbReference type="OrthoDB" id="8253226at2"/>
<dbReference type="InterPro" id="IPR024983">
    <property type="entry name" value="CHAT_dom"/>
</dbReference>
<evidence type="ECO:0000313" key="3">
    <source>
        <dbReference type="Proteomes" id="UP000286716"/>
    </source>
</evidence>
<gene>
    <name evidence="2" type="ORF">DMA12_21100</name>
</gene>
<feature type="domain" description="CHAT" evidence="1">
    <location>
        <begin position="90"/>
        <end position="265"/>
    </location>
</feature>
<organism evidence="2 3">
    <name type="scientific">Amycolatopsis balhimycina DSM 5908</name>
    <dbReference type="NCBI Taxonomy" id="1081091"/>
    <lineage>
        <taxon>Bacteria</taxon>
        <taxon>Bacillati</taxon>
        <taxon>Actinomycetota</taxon>
        <taxon>Actinomycetes</taxon>
        <taxon>Pseudonocardiales</taxon>
        <taxon>Pseudonocardiaceae</taxon>
        <taxon>Amycolatopsis</taxon>
    </lineage>
</organism>
<protein>
    <submittedName>
        <fullName evidence="2">CHAT domain-containing protein</fullName>
    </submittedName>
</protein>
<name>A0A428WI01_AMYBA</name>
<accession>A0A428WI01</accession>
<dbReference type="RefSeq" id="WP_020645957.1">
    <property type="nucleotide sequence ID" value="NZ_QHHU01000028.1"/>
</dbReference>
<evidence type="ECO:0000313" key="2">
    <source>
        <dbReference type="EMBL" id="RSM42719.1"/>
    </source>
</evidence>